<name>A0A917ARA1_9BACI</name>
<accession>A0A917ARA1</accession>
<dbReference type="EMBL" id="BMFK01000001">
    <property type="protein sequence ID" value="GGE68198.1"/>
    <property type="molecule type" value="Genomic_DNA"/>
</dbReference>
<dbReference type="PROSITE" id="PS00211">
    <property type="entry name" value="ABC_TRANSPORTER_1"/>
    <property type="match status" value="1"/>
</dbReference>
<evidence type="ECO:0000256" key="3">
    <source>
        <dbReference type="ARBA" id="ARBA00022741"/>
    </source>
</evidence>
<comment type="similarity">
    <text evidence="1">Belongs to the ABC transporter superfamily.</text>
</comment>
<dbReference type="CDD" id="cd03230">
    <property type="entry name" value="ABC_DR_subfamily_A"/>
    <property type="match status" value="1"/>
</dbReference>
<dbReference type="InterPro" id="IPR017871">
    <property type="entry name" value="ABC_transporter-like_CS"/>
</dbReference>
<evidence type="ECO:0000313" key="7">
    <source>
        <dbReference type="Proteomes" id="UP000605259"/>
    </source>
</evidence>
<dbReference type="PANTHER" id="PTHR42711:SF5">
    <property type="entry name" value="ABC TRANSPORTER ATP-BINDING PROTEIN NATA"/>
    <property type="match status" value="1"/>
</dbReference>
<keyword evidence="2" id="KW-0813">Transport</keyword>
<keyword evidence="7" id="KW-1185">Reference proteome</keyword>
<evidence type="ECO:0000256" key="2">
    <source>
        <dbReference type="ARBA" id="ARBA00022448"/>
    </source>
</evidence>
<proteinExistence type="inferred from homology"/>
<evidence type="ECO:0000256" key="1">
    <source>
        <dbReference type="ARBA" id="ARBA00005417"/>
    </source>
</evidence>
<dbReference type="InterPro" id="IPR027417">
    <property type="entry name" value="P-loop_NTPase"/>
</dbReference>
<evidence type="ECO:0000259" key="5">
    <source>
        <dbReference type="Pfam" id="PF13304"/>
    </source>
</evidence>
<feature type="domain" description="ATPase AAA-type core" evidence="5">
    <location>
        <begin position="75"/>
        <end position="142"/>
    </location>
</feature>
<gene>
    <name evidence="6" type="ORF">GCM10007140_17810</name>
</gene>
<dbReference type="Gene3D" id="3.40.50.300">
    <property type="entry name" value="P-loop containing nucleotide triphosphate hydrolases"/>
    <property type="match status" value="1"/>
</dbReference>
<organism evidence="6 7">
    <name type="scientific">Priestia taiwanensis</name>
    <dbReference type="NCBI Taxonomy" id="1347902"/>
    <lineage>
        <taxon>Bacteria</taxon>
        <taxon>Bacillati</taxon>
        <taxon>Bacillota</taxon>
        <taxon>Bacilli</taxon>
        <taxon>Bacillales</taxon>
        <taxon>Bacillaceae</taxon>
        <taxon>Priestia</taxon>
    </lineage>
</organism>
<evidence type="ECO:0000313" key="6">
    <source>
        <dbReference type="EMBL" id="GGE68198.1"/>
    </source>
</evidence>
<dbReference type="GO" id="GO:0005524">
    <property type="term" value="F:ATP binding"/>
    <property type="evidence" value="ECO:0007669"/>
    <property type="project" value="UniProtKB-KW"/>
</dbReference>
<dbReference type="Proteomes" id="UP000605259">
    <property type="component" value="Unassembled WGS sequence"/>
</dbReference>
<dbReference type="InterPro" id="IPR003959">
    <property type="entry name" value="ATPase_AAA_core"/>
</dbReference>
<dbReference type="SUPFAM" id="SSF52540">
    <property type="entry name" value="P-loop containing nucleoside triphosphate hydrolases"/>
    <property type="match status" value="1"/>
</dbReference>
<comment type="caution">
    <text evidence="6">The sequence shown here is derived from an EMBL/GenBank/DDBJ whole genome shotgun (WGS) entry which is preliminary data.</text>
</comment>
<sequence>MRHLLGFMKAQSGKATINNLDCWSDATAIKNYIGYLPGEIAFIEGMTGKSFLHMLQDLRGDGNTTIQQRLVERFEFDPTTPIRKMSKGMKQKVAIVAAFMHDPAIYILDEPTSGLDPLMQQRFVELILEEKERGKTILMSSHYFQEMERTCDRAAMIKDGEIIITNDMEALRKEQKQRLLITVQTEHDMNTLLTLPHIKKINKQTVEITVQNNINDILKQLAHVHVTSLHMAETELEELFMHYYQKEGVK</sequence>
<dbReference type="Pfam" id="PF13304">
    <property type="entry name" value="AAA_21"/>
    <property type="match status" value="1"/>
</dbReference>
<dbReference type="GO" id="GO:0016887">
    <property type="term" value="F:ATP hydrolysis activity"/>
    <property type="evidence" value="ECO:0007669"/>
    <property type="project" value="InterPro"/>
</dbReference>
<keyword evidence="3" id="KW-0547">Nucleotide-binding</keyword>
<dbReference type="InterPro" id="IPR050763">
    <property type="entry name" value="ABC_transporter_ATP-binding"/>
</dbReference>
<reference evidence="6" key="1">
    <citation type="journal article" date="2014" name="Int. J. Syst. Evol. Microbiol.">
        <title>Complete genome sequence of Corynebacterium casei LMG S-19264T (=DSM 44701T), isolated from a smear-ripened cheese.</title>
        <authorList>
            <consortium name="US DOE Joint Genome Institute (JGI-PGF)"/>
            <person name="Walter F."/>
            <person name="Albersmeier A."/>
            <person name="Kalinowski J."/>
            <person name="Ruckert C."/>
        </authorList>
    </citation>
    <scope>NUCLEOTIDE SEQUENCE</scope>
    <source>
        <strain evidence="6">CGMCC 1.12698</strain>
    </source>
</reference>
<reference evidence="6" key="2">
    <citation type="submission" date="2020-09" db="EMBL/GenBank/DDBJ databases">
        <authorList>
            <person name="Sun Q."/>
            <person name="Zhou Y."/>
        </authorList>
    </citation>
    <scope>NUCLEOTIDE SEQUENCE</scope>
    <source>
        <strain evidence="6">CGMCC 1.12698</strain>
    </source>
</reference>
<dbReference type="AlphaFoldDB" id="A0A917ARA1"/>
<protein>
    <submittedName>
        <fullName evidence="6">ABC transporter ATP-binding protein</fullName>
    </submittedName>
</protein>
<dbReference type="PANTHER" id="PTHR42711">
    <property type="entry name" value="ABC TRANSPORTER ATP-BINDING PROTEIN"/>
    <property type="match status" value="1"/>
</dbReference>
<keyword evidence="4 6" id="KW-0067">ATP-binding</keyword>
<evidence type="ECO:0000256" key="4">
    <source>
        <dbReference type="ARBA" id="ARBA00022840"/>
    </source>
</evidence>